<dbReference type="KEGG" id="uru:DSM104443_00860"/>
<dbReference type="CDD" id="cd02612">
    <property type="entry name" value="HAD_PGPPase"/>
    <property type="match status" value="1"/>
</dbReference>
<dbReference type="Proteomes" id="UP000501534">
    <property type="component" value="Chromosome"/>
</dbReference>
<evidence type="ECO:0000256" key="2">
    <source>
        <dbReference type="ARBA" id="ARBA00022801"/>
    </source>
</evidence>
<keyword evidence="1" id="KW-0479">Metal-binding</keyword>
<reference evidence="4 5" key="1">
    <citation type="submission" date="2020-04" db="EMBL/GenBank/DDBJ databases">
        <title>Usitatibacter rugosus gen. nov., sp. nov. and Usitatibacter palustris sp. nov., novel members of Usitatibacteraceae fam. nov. within the order Nitrosomonadales isolated from soil.</title>
        <authorList>
            <person name="Huber K.J."/>
            <person name="Neumann-Schaal M."/>
            <person name="Geppert A."/>
            <person name="Luckner M."/>
            <person name="Wanner G."/>
            <person name="Overmann J."/>
        </authorList>
    </citation>
    <scope>NUCLEOTIDE SEQUENCE [LARGE SCALE GENOMIC DNA]</scope>
    <source>
        <strain evidence="4 5">0125_3</strain>
    </source>
</reference>
<dbReference type="GO" id="GO:0016787">
    <property type="term" value="F:hydrolase activity"/>
    <property type="evidence" value="ECO:0007669"/>
    <property type="project" value="UniProtKB-KW"/>
</dbReference>
<keyword evidence="2 4" id="KW-0378">Hydrolase</keyword>
<dbReference type="InterPro" id="IPR006385">
    <property type="entry name" value="HAD_hydro_SerB1"/>
</dbReference>
<dbReference type="AlphaFoldDB" id="A0A6M4GR35"/>
<name>A0A6M4GR35_9PROT</name>
<dbReference type="NCBIfam" id="TIGR01490">
    <property type="entry name" value="HAD-SF-IB-hyp1"/>
    <property type="match status" value="1"/>
</dbReference>
<dbReference type="EC" id="3.1.3.-" evidence="4"/>
<dbReference type="SUPFAM" id="SSF56784">
    <property type="entry name" value="HAD-like"/>
    <property type="match status" value="1"/>
</dbReference>
<dbReference type="InterPro" id="IPR023214">
    <property type="entry name" value="HAD_sf"/>
</dbReference>
<gene>
    <name evidence="4" type="ORF">DSM104443_00860</name>
</gene>
<accession>A0A6M4GR35</accession>
<protein>
    <submittedName>
        <fullName evidence="4">Putative phosphatase</fullName>
        <ecNumber evidence="4">3.1.3.-</ecNumber>
    </submittedName>
</protein>
<dbReference type="Pfam" id="PF12710">
    <property type="entry name" value="HAD"/>
    <property type="match status" value="1"/>
</dbReference>
<proteinExistence type="predicted"/>
<evidence type="ECO:0000313" key="4">
    <source>
        <dbReference type="EMBL" id="QJR09810.1"/>
    </source>
</evidence>
<dbReference type="RefSeq" id="WP_171089825.1">
    <property type="nucleotide sequence ID" value="NZ_CP053069.1"/>
</dbReference>
<keyword evidence="5" id="KW-1185">Reference proteome</keyword>
<evidence type="ECO:0000256" key="1">
    <source>
        <dbReference type="ARBA" id="ARBA00022723"/>
    </source>
</evidence>
<keyword evidence="3" id="KW-0460">Magnesium</keyword>
<dbReference type="Gene3D" id="3.40.50.1000">
    <property type="entry name" value="HAD superfamily/HAD-like"/>
    <property type="match status" value="1"/>
</dbReference>
<sequence>MKLALFDLDNTLLAGDSDYHWNEFLIDKGIVDRATHDEANKRFYSQYEAGTIRMEDWLAFQLAPLAKRPRAEIDAWHREYMEQRVRPIMLPKAKALLEKHAKDLRIIITATNHFIVAPICREFGVDNVIACDYEEVDGMLTGKPRGTPSFGAGKVTRLADWLAAQGRAIEDFEESWFYSDSHNDIPLLERVTHPVAVDPDAKLKKKAEDRGWPVVSLREAT</sequence>
<evidence type="ECO:0000256" key="3">
    <source>
        <dbReference type="ARBA" id="ARBA00022842"/>
    </source>
</evidence>
<dbReference type="PANTHER" id="PTHR43344:SF13">
    <property type="entry name" value="PHOSPHATASE RV3661-RELATED"/>
    <property type="match status" value="1"/>
</dbReference>
<dbReference type="InterPro" id="IPR050582">
    <property type="entry name" value="HAD-like_SerB"/>
</dbReference>
<dbReference type="NCBIfam" id="TIGR01488">
    <property type="entry name" value="HAD-SF-IB"/>
    <property type="match status" value="1"/>
</dbReference>
<dbReference type="GO" id="GO:0046872">
    <property type="term" value="F:metal ion binding"/>
    <property type="evidence" value="ECO:0007669"/>
    <property type="project" value="UniProtKB-KW"/>
</dbReference>
<dbReference type="PANTHER" id="PTHR43344">
    <property type="entry name" value="PHOSPHOSERINE PHOSPHATASE"/>
    <property type="match status" value="1"/>
</dbReference>
<evidence type="ECO:0000313" key="5">
    <source>
        <dbReference type="Proteomes" id="UP000501534"/>
    </source>
</evidence>
<dbReference type="InterPro" id="IPR036412">
    <property type="entry name" value="HAD-like_sf"/>
</dbReference>
<dbReference type="EMBL" id="CP053069">
    <property type="protein sequence ID" value="QJR09810.1"/>
    <property type="molecule type" value="Genomic_DNA"/>
</dbReference>
<dbReference type="Gene3D" id="1.20.1440.100">
    <property type="entry name" value="SG protein - dephosphorylation function"/>
    <property type="match status" value="1"/>
</dbReference>
<organism evidence="4 5">
    <name type="scientific">Usitatibacter rugosus</name>
    <dbReference type="NCBI Taxonomy" id="2732067"/>
    <lineage>
        <taxon>Bacteria</taxon>
        <taxon>Pseudomonadati</taxon>
        <taxon>Pseudomonadota</taxon>
        <taxon>Betaproteobacteria</taxon>
        <taxon>Nitrosomonadales</taxon>
        <taxon>Usitatibacteraceae</taxon>
        <taxon>Usitatibacter</taxon>
    </lineage>
</organism>